<comment type="cofactor">
    <cofactor evidence="1">
        <name>Mg(2+)</name>
        <dbReference type="ChEBI" id="CHEBI:18420"/>
    </cofactor>
</comment>
<dbReference type="AlphaFoldDB" id="A0A370DNA0"/>
<dbReference type="Proteomes" id="UP000254266">
    <property type="component" value="Unassembled WGS sequence"/>
</dbReference>
<dbReference type="PANTHER" id="PTHR45138">
    <property type="entry name" value="REGULATORY COMPONENTS OF SENSORY TRANSDUCTION SYSTEM"/>
    <property type="match status" value="1"/>
</dbReference>
<dbReference type="GO" id="GO:0043709">
    <property type="term" value="P:cell adhesion involved in single-species biofilm formation"/>
    <property type="evidence" value="ECO:0007669"/>
    <property type="project" value="TreeGrafter"/>
</dbReference>
<protein>
    <recommendedName>
        <fullName evidence="2">diguanylate cyclase</fullName>
        <ecNumber evidence="2">2.7.7.65</ecNumber>
    </recommendedName>
</protein>
<evidence type="ECO:0000256" key="2">
    <source>
        <dbReference type="ARBA" id="ARBA00012528"/>
    </source>
</evidence>
<dbReference type="InterPro" id="IPR043128">
    <property type="entry name" value="Rev_trsase/Diguanyl_cyclase"/>
</dbReference>
<dbReference type="Gene3D" id="3.30.70.270">
    <property type="match status" value="1"/>
</dbReference>
<dbReference type="GO" id="GO:1902201">
    <property type="term" value="P:negative regulation of bacterial-type flagellum-dependent cell motility"/>
    <property type="evidence" value="ECO:0007669"/>
    <property type="project" value="TreeGrafter"/>
</dbReference>
<dbReference type="InterPro" id="IPR050469">
    <property type="entry name" value="Diguanylate_Cyclase"/>
</dbReference>
<sequence length="309" mass="35295">MQSQTSTQEMIKELKEVKNIFTNIEKSESKGFSRELEQQARLDLAVSLQMSLDVDWVINKFMEHIHSYLLFDGFAYNCAEPNTQIKYSRQKGHHCSYNLHIEDVDLGKLELFRGRKFAESELVLLENMLTLLVYPLRNAIVHKQAVLLAHSDALTGVKNRSTFNESLDREISLAQRHGQDFTMLVIDIDFFKKVNDIFGHKVGDDALILVADSIQQCIRTTDMLFRYGGEEFVVLLGNTDCERSYIIADRILESVREIELKVKDMLVDLTVSIGMACLNIQDNGESLFNRADTAMYSAKNDGRDQIIVA</sequence>
<dbReference type="PANTHER" id="PTHR45138:SF9">
    <property type="entry name" value="DIGUANYLATE CYCLASE DGCM-RELATED"/>
    <property type="match status" value="1"/>
</dbReference>
<dbReference type="NCBIfam" id="TIGR00254">
    <property type="entry name" value="GGDEF"/>
    <property type="match status" value="1"/>
</dbReference>
<dbReference type="SMART" id="SM00267">
    <property type="entry name" value="GGDEF"/>
    <property type="match status" value="1"/>
</dbReference>
<comment type="caution">
    <text evidence="5">The sequence shown here is derived from an EMBL/GenBank/DDBJ whole genome shotgun (WGS) entry which is preliminary data.</text>
</comment>
<evidence type="ECO:0000313" key="5">
    <source>
        <dbReference type="EMBL" id="RDH85616.1"/>
    </source>
</evidence>
<proteinExistence type="predicted"/>
<dbReference type="EMBL" id="QFXC01000003">
    <property type="protein sequence ID" value="RDH85616.1"/>
    <property type="molecule type" value="Genomic_DNA"/>
</dbReference>
<reference evidence="5 6" key="1">
    <citation type="journal article" date="2018" name="ISME J.">
        <title>Endosymbiont genomes yield clues of tubeworm success.</title>
        <authorList>
            <person name="Li Y."/>
            <person name="Liles M.R."/>
            <person name="Halanych K.M."/>
        </authorList>
    </citation>
    <scope>NUCLEOTIDE SEQUENCE [LARGE SCALE GENOMIC DNA]</scope>
    <source>
        <strain evidence="5">A1464</strain>
    </source>
</reference>
<dbReference type="SUPFAM" id="SSF55073">
    <property type="entry name" value="Nucleotide cyclase"/>
    <property type="match status" value="1"/>
</dbReference>
<dbReference type="CDD" id="cd01949">
    <property type="entry name" value="GGDEF"/>
    <property type="match status" value="1"/>
</dbReference>
<comment type="catalytic activity">
    <reaction evidence="3">
        <text>2 GTP = 3',3'-c-di-GMP + 2 diphosphate</text>
        <dbReference type="Rhea" id="RHEA:24898"/>
        <dbReference type="ChEBI" id="CHEBI:33019"/>
        <dbReference type="ChEBI" id="CHEBI:37565"/>
        <dbReference type="ChEBI" id="CHEBI:58805"/>
        <dbReference type="EC" id="2.7.7.65"/>
    </reaction>
</comment>
<dbReference type="EC" id="2.7.7.65" evidence="2"/>
<dbReference type="PROSITE" id="PS50887">
    <property type="entry name" value="GGDEF"/>
    <property type="match status" value="1"/>
</dbReference>
<evidence type="ECO:0000256" key="1">
    <source>
        <dbReference type="ARBA" id="ARBA00001946"/>
    </source>
</evidence>
<evidence type="ECO:0000313" key="6">
    <source>
        <dbReference type="Proteomes" id="UP000254266"/>
    </source>
</evidence>
<accession>A0A370DNA0</accession>
<evidence type="ECO:0000256" key="3">
    <source>
        <dbReference type="ARBA" id="ARBA00034247"/>
    </source>
</evidence>
<dbReference type="FunFam" id="3.30.70.270:FF:000001">
    <property type="entry name" value="Diguanylate cyclase domain protein"/>
    <property type="match status" value="1"/>
</dbReference>
<dbReference type="InterPro" id="IPR029787">
    <property type="entry name" value="Nucleotide_cyclase"/>
</dbReference>
<organism evidence="5 6">
    <name type="scientific">endosymbiont of Galathealinum brachiosum</name>
    <dbReference type="NCBI Taxonomy" id="2200906"/>
    <lineage>
        <taxon>Bacteria</taxon>
        <taxon>Pseudomonadati</taxon>
        <taxon>Pseudomonadota</taxon>
        <taxon>Gammaproteobacteria</taxon>
        <taxon>sulfur-oxidizing symbionts</taxon>
    </lineage>
</organism>
<feature type="domain" description="GGDEF" evidence="4">
    <location>
        <begin position="179"/>
        <end position="309"/>
    </location>
</feature>
<dbReference type="GO" id="GO:0005886">
    <property type="term" value="C:plasma membrane"/>
    <property type="evidence" value="ECO:0007669"/>
    <property type="project" value="TreeGrafter"/>
</dbReference>
<name>A0A370DNA0_9GAMM</name>
<dbReference type="Pfam" id="PF00990">
    <property type="entry name" value="GGDEF"/>
    <property type="match status" value="1"/>
</dbReference>
<dbReference type="GO" id="GO:0052621">
    <property type="term" value="F:diguanylate cyclase activity"/>
    <property type="evidence" value="ECO:0007669"/>
    <property type="project" value="UniProtKB-EC"/>
</dbReference>
<dbReference type="InterPro" id="IPR000160">
    <property type="entry name" value="GGDEF_dom"/>
</dbReference>
<evidence type="ECO:0000259" key="4">
    <source>
        <dbReference type="PROSITE" id="PS50887"/>
    </source>
</evidence>
<keyword evidence="6" id="KW-1185">Reference proteome</keyword>
<gene>
    <name evidence="5" type="ORF">DIZ80_01420</name>
</gene>